<evidence type="ECO:0000313" key="2">
    <source>
        <dbReference type="Proteomes" id="UP001297580"/>
    </source>
</evidence>
<evidence type="ECO:0000313" key="1">
    <source>
        <dbReference type="EMBL" id="WMV77728.1"/>
    </source>
</evidence>
<protein>
    <submittedName>
        <fullName evidence="1">Transposase</fullName>
    </submittedName>
</protein>
<proteinExistence type="predicted"/>
<reference evidence="1 2" key="1">
    <citation type="submission" date="2023-08" db="EMBL/GenBank/DDBJ databases">
        <title>Complete genome sequence of Geobacillus thermodenitrificans K1041, a genetically tractable strain representative of the genus Geobacillus.</title>
        <authorList>
            <person name="Kani S."/>
            <person name="Suzuki H."/>
        </authorList>
    </citation>
    <scope>NUCLEOTIDE SEQUENCE [LARGE SCALE GENOMIC DNA]</scope>
    <source>
        <strain evidence="1 2">K1041</strain>
    </source>
</reference>
<dbReference type="EMBL" id="CP133461">
    <property type="protein sequence ID" value="WMV77728.1"/>
    <property type="molecule type" value="Genomic_DNA"/>
</dbReference>
<sequence>MSKKGLLTCFFLKTYFAMDSLRQLVNILHRFGYFRRICERLEVPHLSTFSRASQWFQEQGFSDWNAQLLNDLGVQKPKVVMIDRTALRSSLYDSQAN</sequence>
<organism evidence="1 2">
    <name type="scientific">Geobacillus thermodenitrificans</name>
    <dbReference type="NCBI Taxonomy" id="33940"/>
    <lineage>
        <taxon>Bacteria</taxon>
        <taxon>Bacillati</taxon>
        <taxon>Bacillota</taxon>
        <taxon>Bacilli</taxon>
        <taxon>Bacillales</taxon>
        <taxon>Anoxybacillaceae</taxon>
        <taxon>Geobacillus</taxon>
    </lineage>
</organism>
<name>A0ABY9QI51_GEOTD</name>
<dbReference type="RefSeq" id="WP_230459233.1">
    <property type="nucleotide sequence ID" value="NZ_CP133461.1"/>
</dbReference>
<keyword evidence="2" id="KW-1185">Reference proteome</keyword>
<gene>
    <name evidence="1" type="ORF">HSX42_08320</name>
</gene>
<accession>A0ABY9QI51</accession>
<dbReference type="Proteomes" id="UP001297580">
    <property type="component" value="Chromosome"/>
</dbReference>